<organism evidence="1 2">
    <name type="scientific">Nicotiana sylvestris</name>
    <name type="common">Wood tobacco</name>
    <name type="synonym">South American tobacco</name>
    <dbReference type="NCBI Taxonomy" id="4096"/>
    <lineage>
        <taxon>Eukaryota</taxon>
        <taxon>Viridiplantae</taxon>
        <taxon>Streptophyta</taxon>
        <taxon>Embryophyta</taxon>
        <taxon>Tracheophyta</taxon>
        <taxon>Spermatophyta</taxon>
        <taxon>Magnoliopsida</taxon>
        <taxon>eudicotyledons</taxon>
        <taxon>Gunneridae</taxon>
        <taxon>Pentapetalae</taxon>
        <taxon>asterids</taxon>
        <taxon>lamiids</taxon>
        <taxon>Solanales</taxon>
        <taxon>Solanaceae</taxon>
        <taxon>Nicotianoideae</taxon>
        <taxon>Nicotianeae</taxon>
        <taxon>Nicotiana</taxon>
    </lineage>
</organism>
<dbReference type="RefSeq" id="XP_009789151.1">
    <property type="nucleotide sequence ID" value="XM_009790849.1"/>
</dbReference>
<dbReference type="Proteomes" id="UP000189701">
    <property type="component" value="Unplaced"/>
</dbReference>
<sequence length="91" mass="10433">MLVTQNRVETMPFKMNESKRYRRTVRSIGGTCLTAPLLALAKQVASLLEINTVEVYKQERAPTALWKKRRVTRTISEYGIVLTKQSIIHSL</sequence>
<evidence type="ECO:0000313" key="1">
    <source>
        <dbReference type="Proteomes" id="UP000189701"/>
    </source>
</evidence>
<keyword evidence="1" id="KW-1185">Reference proteome</keyword>
<reference evidence="2" key="2">
    <citation type="submission" date="2025-08" db="UniProtKB">
        <authorList>
            <consortium name="RefSeq"/>
        </authorList>
    </citation>
    <scope>IDENTIFICATION</scope>
    <source>
        <tissue evidence="2">Leaf</tissue>
    </source>
</reference>
<evidence type="ECO:0000313" key="2">
    <source>
        <dbReference type="RefSeq" id="XP_009789151.1"/>
    </source>
</evidence>
<reference evidence="1" key="1">
    <citation type="journal article" date="2013" name="Genome Biol.">
        <title>Reference genomes and transcriptomes of Nicotiana sylvestris and Nicotiana tomentosiformis.</title>
        <authorList>
            <person name="Sierro N."/>
            <person name="Battey J.N."/>
            <person name="Ouadi S."/>
            <person name="Bovet L."/>
            <person name="Goepfert S."/>
            <person name="Bakaher N."/>
            <person name="Peitsch M.C."/>
            <person name="Ivanov N.V."/>
        </authorList>
    </citation>
    <scope>NUCLEOTIDE SEQUENCE [LARGE SCALE GENOMIC DNA]</scope>
</reference>
<proteinExistence type="predicted"/>
<accession>A0A1U7XHL6</accession>
<protein>
    <submittedName>
        <fullName evidence="2">Uncharacterized protein LOC104236835</fullName>
    </submittedName>
</protein>
<name>A0A1U7XHL6_NICSY</name>
<gene>
    <name evidence="2" type="primary">LOC104236835</name>
</gene>
<dbReference type="AlphaFoldDB" id="A0A1U7XHL6"/>